<feature type="signal peptide" evidence="3">
    <location>
        <begin position="1"/>
        <end position="26"/>
    </location>
</feature>
<feature type="domain" description="Wall-associated receptor kinase galacturonan-binding" evidence="4">
    <location>
        <begin position="35"/>
        <end position="98"/>
    </location>
</feature>
<name>A0A5N6R6C9_9ROSI</name>
<protein>
    <recommendedName>
        <fullName evidence="4">Wall-associated receptor kinase galacturonan-binding domain-containing protein</fullName>
    </recommendedName>
</protein>
<proteinExistence type="predicted"/>
<evidence type="ECO:0000259" key="4">
    <source>
        <dbReference type="Pfam" id="PF13947"/>
    </source>
</evidence>
<sequence length="249" mass="28449">MARGMLFPAGFTVLIVALVLVHEACSAKDSHHHSCPPSSCGNIQNISNPFRLEGDPPICGDQRYNLYCENNQTVLYLYAGKYYVQEINYRAYTIRVVDPGIQKDKKSFIPRYFLNRYNFSSGDPYTLSYPHNVYALCNSTTGEYRQMGRLSDDWWTGVVWVKCEKPMISGMYLDASTCSSNGVNSSNSSLFHSKSYRYVLYSDYLIYLEDLGDSCQIEQMFPTASLVHYPRTCSEVYDHAAYGFKLSWI</sequence>
<accession>A0A5N6R6C9</accession>
<dbReference type="GO" id="GO:0030247">
    <property type="term" value="F:polysaccharide binding"/>
    <property type="evidence" value="ECO:0007669"/>
    <property type="project" value="InterPro"/>
</dbReference>
<evidence type="ECO:0000313" key="6">
    <source>
        <dbReference type="Proteomes" id="UP000327013"/>
    </source>
</evidence>
<dbReference type="PANTHER" id="PTHR33138:SF30">
    <property type="entry name" value="LEAF RUST 10 DISEASE-RESISTANCE LOCUS RECEPTOR-LIKE PROTEIN KINASE-LIKE 2.7"/>
    <property type="match status" value="1"/>
</dbReference>
<feature type="chain" id="PRO_5024356592" description="Wall-associated receptor kinase galacturonan-binding domain-containing protein" evidence="3">
    <location>
        <begin position="27"/>
        <end position="249"/>
    </location>
</feature>
<evidence type="ECO:0000313" key="5">
    <source>
        <dbReference type="EMBL" id="KAE8055685.1"/>
    </source>
</evidence>
<evidence type="ECO:0000256" key="2">
    <source>
        <dbReference type="ARBA" id="ARBA00022729"/>
    </source>
</evidence>
<keyword evidence="6" id="KW-1185">Reference proteome</keyword>
<organism evidence="5 6">
    <name type="scientific">Carpinus fangiana</name>
    <dbReference type="NCBI Taxonomy" id="176857"/>
    <lineage>
        <taxon>Eukaryota</taxon>
        <taxon>Viridiplantae</taxon>
        <taxon>Streptophyta</taxon>
        <taxon>Embryophyta</taxon>
        <taxon>Tracheophyta</taxon>
        <taxon>Spermatophyta</taxon>
        <taxon>Magnoliopsida</taxon>
        <taxon>eudicotyledons</taxon>
        <taxon>Gunneridae</taxon>
        <taxon>Pentapetalae</taxon>
        <taxon>rosids</taxon>
        <taxon>fabids</taxon>
        <taxon>Fagales</taxon>
        <taxon>Betulaceae</taxon>
        <taxon>Carpinus</taxon>
    </lineage>
</organism>
<dbReference type="EMBL" id="CM017325">
    <property type="protein sequence ID" value="KAE8055685.1"/>
    <property type="molecule type" value="Genomic_DNA"/>
</dbReference>
<comment type="subcellular location">
    <subcellularLocation>
        <location evidence="1">Membrane</location>
        <topology evidence="1">Single-pass membrane protein</topology>
    </subcellularLocation>
</comment>
<dbReference type="AlphaFoldDB" id="A0A5N6R6C9"/>
<keyword evidence="2 3" id="KW-0732">Signal</keyword>
<reference evidence="5 6" key="1">
    <citation type="submission" date="2019-06" db="EMBL/GenBank/DDBJ databases">
        <title>A chromosomal-level reference genome of Carpinus fangiana (Coryloideae, Betulaceae).</title>
        <authorList>
            <person name="Yang X."/>
            <person name="Wang Z."/>
            <person name="Zhang L."/>
            <person name="Hao G."/>
            <person name="Liu J."/>
            <person name="Yang Y."/>
        </authorList>
    </citation>
    <scope>NUCLEOTIDE SEQUENCE [LARGE SCALE GENOMIC DNA]</scope>
    <source>
        <strain evidence="5">Cfa_2016G</strain>
        <tissue evidence="5">Leaf</tissue>
    </source>
</reference>
<dbReference type="GO" id="GO:0016020">
    <property type="term" value="C:membrane"/>
    <property type="evidence" value="ECO:0007669"/>
    <property type="project" value="UniProtKB-SubCell"/>
</dbReference>
<dbReference type="InterPro" id="IPR025287">
    <property type="entry name" value="WAK_GUB"/>
</dbReference>
<evidence type="ECO:0000256" key="1">
    <source>
        <dbReference type="ARBA" id="ARBA00004167"/>
    </source>
</evidence>
<dbReference type="OrthoDB" id="1146903at2759"/>
<evidence type="ECO:0000256" key="3">
    <source>
        <dbReference type="SAM" id="SignalP"/>
    </source>
</evidence>
<gene>
    <name evidence="5" type="ORF">FH972_012511</name>
</gene>
<dbReference type="Pfam" id="PF13947">
    <property type="entry name" value="GUB_WAK_bind"/>
    <property type="match status" value="1"/>
</dbReference>
<dbReference type="Proteomes" id="UP000327013">
    <property type="component" value="Chromosome 5"/>
</dbReference>
<dbReference type="PANTHER" id="PTHR33138">
    <property type="entry name" value="OS01G0690200 PROTEIN"/>
    <property type="match status" value="1"/>
</dbReference>